<proteinExistence type="predicted"/>
<sequence>MTGQLTVNQNDSSTQGKTNGQSLEEVWNQLLKRTCEAQTVSGQLTVHTLTVDHLSTPALTNPNDDLRVADLLNILLVDGDQVITGMLNFTSVEAQRECAGVGVGIEQK</sequence>
<name>A0A5B7ISV6_PORTR</name>
<dbReference type="Proteomes" id="UP000324222">
    <property type="component" value="Unassembled WGS sequence"/>
</dbReference>
<keyword evidence="3" id="KW-1185">Reference proteome</keyword>
<evidence type="ECO:0000256" key="1">
    <source>
        <dbReference type="SAM" id="MobiDB-lite"/>
    </source>
</evidence>
<organism evidence="2 3">
    <name type="scientific">Portunus trituberculatus</name>
    <name type="common">Swimming crab</name>
    <name type="synonym">Neptunus trituberculatus</name>
    <dbReference type="NCBI Taxonomy" id="210409"/>
    <lineage>
        <taxon>Eukaryota</taxon>
        <taxon>Metazoa</taxon>
        <taxon>Ecdysozoa</taxon>
        <taxon>Arthropoda</taxon>
        <taxon>Crustacea</taxon>
        <taxon>Multicrustacea</taxon>
        <taxon>Malacostraca</taxon>
        <taxon>Eumalacostraca</taxon>
        <taxon>Eucarida</taxon>
        <taxon>Decapoda</taxon>
        <taxon>Pleocyemata</taxon>
        <taxon>Brachyura</taxon>
        <taxon>Eubrachyura</taxon>
        <taxon>Portunoidea</taxon>
        <taxon>Portunidae</taxon>
        <taxon>Portuninae</taxon>
        <taxon>Portunus</taxon>
    </lineage>
</organism>
<evidence type="ECO:0000313" key="2">
    <source>
        <dbReference type="EMBL" id="MPC84726.1"/>
    </source>
</evidence>
<accession>A0A5B7ISV6</accession>
<gene>
    <name evidence="2" type="ORF">E2C01_079474</name>
</gene>
<reference evidence="2 3" key="1">
    <citation type="submission" date="2019-05" db="EMBL/GenBank/DDBJ databases">
        <title>Another draft genome of Portunus trituberculatus and its Hox gene families provides insights of decapod evolution.</title>
        <authorList>
            <person name="Jeong J.-H."/>
            <person name="Song I."/>
            <person name="Kim S."/>
            <person name="Choi T."/>
            <person name="Kim D."/>
            <person name="Ryu S."/>
            <person name="Kim W."/>
        </authorList>
    </citation>
    <scope>NUCLEOTIDE SEQUENCE [LARGE SCALE GENOMIC DNA]</scope>
    <source>
        <tissue evidence="2">Muscle</tissue>
    </source>
</reference>
<dbReference type="OrthoDB" id="6356419at2759"/>
<comment type="caution">
    <text evidence="2">The sequence shown here is derived from an EMBL/GenBank/DDBJ whole genome shotgun (WGS) entry which is preliminary data.</text>
</comment>
<evidence type="ECO:0000313" key="3">
    <source>
        <dbReference type="Proteomes" id="UP000324222"/>
    </source>
</evidence>
<feature type="region of interest" description="Disordered" evidence="1">
    <location>
        <begin position="1"/>
        <end position="21"/>
    </location>
</feature>
<dbReference type="AlphaFoldDB" id="A0A5B7ISV6"/>
<dbReference type="EMBL" id="VSRR010066243">
    <property type="protein sequence ID" value="MPC84726.1"/>
    <property type="molecule type" value="Genomic_DNA"/>
</dbReference>
<protein>
    <submittedName>
        <fullName evidence="2">Uncharacterized protein</fullName>
    </submittedName>
</protein>